<evidence type="ECO:0000313" key="3">
    <source>
        <dbReference type="WBParaSite" id="SCUD_0002042501-mRNA-1"/>
    </source>
</evidence>
<reference evidence="1 2" key="2">
    <citation type="submission" date="2018-11" db="EMBL/GenBank/DDBJ databases">
        <authorList>
            <consortium name="Pathogen Informatics"/>
        </authorList>
    </citation>
    <scope>NUCLEOTIDE SEQUENCE [LARGE SCALE GENOMIC DNA]</scope>
    <source>
        <strain evidence="1">Dakar</strain>
        <strain evidence="2">Dakar, Senegal</strain>
    </source>
</reference>
<evidence type="ECO:0000313" key="2">
    <source>
        <dbReference type="Proteomes" id="UP000279833"/>
    </source>
</evidence>
<dbReference type="EMBL" id="UZAK01044245">
    <property type="protein sequence ID" value="VDP72168.1"/>
    <property type="molecule type" value="Genomic_DNA"/>
</dbReference>
<dbReference type="AlphaFoldDB" id="A0A183KZC5"/>
<gene>
    <name evidence="1" type="ORF">SCUD_LOCUS20421</name>
</gene>
<sequence>MYLNHVVNVHSGSGTQYRSLQKSMLYLAAQSQIRQNTPHPHDAELENPKDNTCIKYHLENNRLTNPYRYASEHHKQIDYKSLQPRRVSWSGFTIVYGLTRLIHLQGFNHPDVSEVFTVFYALPEM</sequence>
<protein>
    <submittedName>
        <fullName evidence="3">Transposase</fullName>
    </submittedName>
</protein>
<name>A0A183KZC5_9TREM</name>
<accession>A0A183KZC5</accession>
<dbReference type="WBParaSite" id="SCUD_0002042501-mRNA-1">
    <property type="protein sequence ID" value="SCUD_0002042501-mRNA-1"/>
    <property type="gene ID" value="SCUD_0002042501"/>
</dbReference>
<keyword evidence="2" id="KW-1185">Reference proteome</keyword>
<evidence type="ECO:0000313" key="1">
    <source>
        <dbReference type="EMBL" id="VDP72168.1"/>
    </source>
</evidence>
<dbReference type="Proteomes" id="UP000279833">
    <property type="component" value="Unassembled WGS sequence"/>
</dbReference>
<organism evidence="3">
    <name type="scientific">Schistosoma curassoni</name>
    <dbReference type="NCBI Taxonomy" id="6186"/>
    <lineage>
        <taxon>Eukaryota</taxon>
        <taxon>Metazoa</taxon>
        <taxon>Spiralia</taxon>
        <taxon>Lophotrochozoa</taxon>
        <taxon>Platyhelminthes</taxon>
        <taxon>Trematoda</taxon>
        <taxon>Digenea</taxon>
        <taxon>Strigeidida</taxon>
        <taxon>Schistosomatoidea</taxon>
        <taxon>Schistosomatidae</taxon>
        <taxon>Schistosoma</taxon>
    </lineage>
</organism>
<reference evidence="3" key="1">
    <citation type="submission" date="2016-06" db="UniProtKB">
        <authorList>
            <consortium name="WormBaseParasite"/>
        </authorList>
    </citation>
    <scope>IDENTIFICATION</scope>
</reference>
<proteinExistence type="predicted"/>